<accession>A0ABW4CS32</accession>
<dbReference type="EMBL" id="JBHTOG010000038">
    <property type="protein sequence ID" value="MFD1432491.1"/>
    <property type="molecule type" value="Genomic_DNA"/>
</dbReference>
<name>A0ABW4CS32_9LACO</name>
<keyword evidence="2" id="KW-1185">Reference proteome</keyword>
<dbReference type="Proteomes" id="UP001597192">
    <property type="component" value="Unassembled WGS sequence"/>
</dbReference>
<dbReference type="RefSeq" id="WP_125696646.1">
    <property type="nucleotide sequence ID" value="NZ_JBHTOG010000038.1"/>
</dbReference>
<sequence length="89" mass="9421">MKTSYYRVIQTIDTKDDDGRPVTLMPGSGLYITTTAAVNAQGDALVDGAYLLFAKATGLATEVSLSSQLLDHLAPISALDYQIIAAEAK</sequence>
<gene>
    <name evidence="1" type="ORF">ACFQ47_07315</name>
</gene>
<protein>
    <submittedName>
        <fullName evidence="1">Uncharacterized protein</fullName>
    </submittedName>
</protein>
<organism evidence="1 2">
    <name type="scientific">Lacticaseibacillus yichunensis</name>
    <dbReference type="NCBI Taxonomy" id="2486015"/>
    <lineage>
        <taxon>Bacteria</taxon>
        <taxon>Bacillati</taxon>
        <taxon>Bacillota</taxon>
        <taxon>Bacilli</taxon>
        <taxon>Lactobacillales</taxon>
        <taxon>Lactobacillaceae</taxon>
        <taxon>Lacticaseibacillus</taxon>
    </lineage>
</organism>
<evidence type="ECO:0000313" key="2">
    <source>
        <dbReference type="Proteomes" id="UP001597192"/>
    </source>
</evidence>
<evidence type="ECO:0000313" key="1">
    <source>
        <dbReference type="EMBL" id="MFD1432491.1"/>
    </source>
</evidence>
<reference evidence="2" key="1">
    <citation type="journal article" date="2019" name="Int. J. Syst. Evol. Microbiol.">
        <title>The Global Catalogue of Microorganisms (GCM) 10K type strain sequencing project: providing services to taxonomists for standard genome sequencing and annotation.</title>
        <authorList>
            <consortium name="The Broad Institute Genomics Platform"/>
            <consortium name="The Broad Institute Genome Sequencing Center for Infectious Disease"/>
            <person name="Wu L."/>
            <person name="Ma J."/>
        </authorList>
    </citation>
    <scope>NUCLEOTIDE SEQUENCE [LARGE SCALE GENOMIC DNA]</scope>
    <source>
        <strain evidence="2">CCM 8947</strain>
    </source>
</reference>
<proteinExistence type="predicted"/>
<comment type="caution">
    <text evidence="1">The sequence shown here is derived from an EMBL/GenBank/DDBJ whole genome shotgun (WGS) entry which is preliminary data.</text>
</comment>